<gene>
    <name evidence="1" type="ORF">C0630_15880</name>
</gene>
<accession>A0A2N6CT35</accession>
<dbReference type="AlphaFoldDB" id="A0A2N6CT35"/>
<evidence type="ECO:0000313" key="2">
    <source>
        <dbReference type="Proteomes" id="UP000235015"/>
    </source>
</evidence>
<organism evidence="1 2">
    <name type="scientific">Sedimenticola selenatireducens</name>
    <dbReference type="NCBI Taxonomy" id="191960"/>
    <lineage>
        <taxon>Bacteria</taxon>
        <taxon>Pseudomonadati</taxon>
        <taxon>Pseudomonadota</taxon>
        <taxon>Gammaproteobacteria</taxon>
        <taxon>Chromatiales</taxon>
        <taxon>Sedimenticolaceae</taxon>
        <taxon>Sedimenticola</taxon>
    </lineage>
</organism>
<reference evidence="1 2" key="1">
    <citation type="submission" date="2017-11" db="EMBL/GenBank/DDBJ databases">
        <title>Genome-resolved metagenomics identifies genetic mobility, metabolic interactions, and unexpected diversity in perchlorate-reducing communities.</title>
        <authorList>
            <person name="Barnum T.P."/>
            <person name="Figueroa I.A."/>
            <person name="Carlstrom C.I."/>
            <person name="Lucas L.N."/>
            <person name="Engelbrektson A.L."/>
            <person name="Coates J.D."/>
        </authorList>
    </citation>
    <scope>NUCLEOTIDE SEQUENCE [LARGE SCALE GENOMIC DNA]</scope>
    <source>
        <strain evidence="1">BM301</strain>
    </source>
</reference>
<dbReference type="Proteomes" id="UP000235015">
    <property type="component" value="Unassembled WGS sequence"/>
</dbReference>
<evidence type="ECO:0000313" key="1">
    <source>
        <dbReference type="EMBL" id="PLX60277.1"/>
    </source>
</evidence>
<dbReference type="EMBL" id="PKUN01000025">
    <property type="protein sequence ID" value="PLX60277.1"/>
    <property type="molecule type" value="Genomic_DNA"/>
</dbReference>
<dbReference type="RefSeq" id="WP_273440528.1">
    <property type="nucleotide sequence ID" value="NZ_PKUN01000025.1"/>
</dbReference>
<comment type="caution">
    <text evidence="1">The sequence shown here is derived from an EMBL/GenBank/DDBJ whole genome shotgun (WGS) entry which is preliminary data.</text>
</comment>
<protein>
    <submittedName>
        <fullName evidence="1">Uncharacterized protein</fullName>
    </submittedName>
</protein>
<name>A0A2N6CT35_9GAMM</name>
<proteinExistence type="predicted"/>
<sequence length="384" mass="41169">MSTNVLRPLFSENQILSAADVNGIVNHARDARARHDRYQHSWGIIDGLSLAGLERENTSGKYLEVTLSPGVAIDGSGREIVVADSQRLSEDLFDQLNIAESVSDPNDPPRYPVFLLGRDEKMRAASTSVSFCAGTGSTRTIEGFEVTFGRVGSAADLDQQLVPDPEQGPGDSKNGGWRILLGYVEWDGTHFTKVVEESDGIVRRYAGVRADEVIARSGALALRTAERNVNGKSSLAIDNKNGGEMRFGLQDSSGNVVPVFTVNAKGDVFAEGKIVGAIAGGVQVETGIATDGVTLPMPPGITQQLIDNGEAQVQIHLSPRYQQPVSLPPLAANEFWLMHPLECYADGLRVVCRVYWQSTNGAGGSPLVLPGVCDFVVMAFVKST</sequence>